<dbReference type="Gene3D" id="3.90.920.10">
    <property type="entry name" value="DNA primase, PRIM domain"/>
    <property type="match status" value="1"/>
</dbReference>
<dbReference type="InterPro" id="IPR002755">
    <property type="entry name" value="DNA_primase_S"/>
</dbReference>
<evidence type="ECO:0000256" key="4">
    <source>
        <dbReference type="ARBA" id="ARBA00022679"/>
    </source>
</evidence>
<dbReference type="PANTHER" id="PTHR10536">
    <property type="entry name" value="DNA PRIMASE SMALL SUBUNIT"/>
    <property type="match status" value="1"/>
</dbReference>
<evidence type="ECO:0000256" key="5">
    <source>
        <dbReference type="ARBA" id="ARBA00022695"/>
    </source>
</evidence>
<sequence length="438" mass="51494">MSTEISDPRKRKYEEAFDKQAEEKTKLKKDNESTSEFSKEHLQLYYEVLFPYEEVYDWLSYFDSENGKYWRNREFSFTTLNDTYSRFNSYNGVKEFKDDIKRICPLKIDIGAVYNVEPSRKQSVSQDKFVVEEKELVFDIDISDYDNVRTCCRNEEICEQCWPLMACAIRVISRTLKEDFGFQHLLWVFSGRRGIHCWVGDALARRLDTSGRSAIVEYLKTYNGNSQNAVKVDLGNNLHECLRRAYDVCIQYFQRVTIEKQTLLNDPKGIAEFVAMIRNDKIRDSMKTALHDDMSNTNGKTKLERINQVWNTAKQKYTSPKEKQLIEANRYECVFACTYPRLDVNVSKHVNHLLKCPFVVHPKTGRVCTIIDPDTCDHFNPNSQPVCFYLAIILYIVVYYIVVYYIVMCLFVCLFFFLFFFQSLDLISTYGPTECCFS</sequence>
<evidence type="ECO:0000313" key="13">
    <source>
        <dbReference type="Proteomes" id="UP000023152"/>
    </source>
</evidence>
<dbReference type="EC" id="2.7.7.-" evidence="9"/>
<dbReference type="EMBL" id="ASPP01001263">
    <property type="protein sequence ID" value="ETO35808.1"/>
    <property type="molecule type" value="Genomic_DNA"/>
</dbReference>
<dbReference type="NCBIfam" id="TIGR00335">
    <property type="entry name" value="primase_sml"/>
    <property type="match status" value="1"/>
</dbReference>
<keyword evidence="8" id="KW-0804">Transcription</keyword>
<dbReference type="SUPFAM" id="SSF56747">
    <property type="entry name" value="Prim-pol domain"/>
    <property type="match status" value="1"/>
</dbReference>
<protein>
    <recommendedName>
        <fullName evidence="9">DNA primase</fullName>
        <ecNumber evidence="9">2.7.7.-</ecNumber>
    </recommendedName>
</protein>
<dbReference type="GO" id="GO:0006269">
    <property type="term" value="P:DNA replication, synthesis of primer"/>
    <property type="evidence" value="ECO:0007669"/>
    <property type="project" value="UniProtKB-KW"/>
</dbReference>
<keyword evidence="11" id="KW-1133">Transmembrane helix</keyword>
<keyword evidence="13" id="KW-1185">Reference proteome</keyword>
<evidence type="ECO:0000256" key="9">
    <source>
        <dbReference type="RuleBase" id="RU003514"/>
    </source>
</evidence>
<dbReference type="GO" id="GO:0005658">
    <property type="term" value="C:alpha DNA polymerase:primase complex"/>
    <property type="evidence" value="ECO:0007669"/>
    <property type="project" value="UniProtKB-ARBA"/>
</dbReference>
<dbReference type="CDD" id="cd04860">
    <property type="entry name" value="AE_Prim_S"/>
    <property type="match status" value="1"/>
</dbReference>
<keyword evidence="6 9" id="KW-0235">DNA replication</keyword>
<comment type="similarity">
    <text evidence="1 9">Belongs to the eukaryotic-type primase small subunit family.</text>
</comment>
<reference evidence="12 13" key="1">
    <citation type="journal article" date="2013" name="Curr. Biol.">
        <title>The Genome of the Foraminiferan Reticulomyxa filosa.</title>
        <authorList>
            <person name="Glockner G."/>
            <person name="Hulsmann N."/>
            <person name="Schleicher M."/>
            <person name="Noegel A.A."/>
            <person name="Eichinger L."/>
            <person name="Gallinger C."/>
            <person name="Pawlowski J."/>
            <person name="Sierra R."/>
            <person name="Euteneuer U."/>
            <person name="Pillet L."/>
            <person name="Moustafa A."/>
            <person name="Platzer M."/>
            <person name="Groth M."/>
            <person name="Szafranski K."/>
            <person name="Schliwa M."/>
        </authorList>
    </citation>
    <scope>NUCLEOTIDE SEQUENCE [LARGE SCALE GENOMIC DNA]</scope>
</reference>
<dbReference type="Pfam" id="PF01896">
    <property type="entry name" value="DNA_primase_S"/>
    <property type="match status" value="1"/>
</dbReference>
<feature type="transmembrane region" description="Helical" evidence="11">
    <location>
        <begin position="388"/>
        <end position="421"/>
    </location>
</feature>
<dbReference type="OMA" id="NVTRGFN"/>
<keyword evidence="11" id="KW-0812">Transmembrane</keyword>
<comment type="caution">
    <text evidence="12">The sequence shown here is derived from an EMBL/GenBank/DDBJ whole genome shotgun (WGS) entry which is preliminary data.</text>
</comment>
<evidence type="ECO:0000256" key="8">
    <source>
        <dbReference type="ARBA" id="ARBA00023163"/>
    </source>
</evidence>
<dbReference type="GO" id="GO:0046872">
    <property type="term" value="F:metal ion binding"/>
    <property type="evidence" value="ECO:0007669"/>
    <property type="project" value="UniProtKB-KW"/>
</dbReference>
<evidence type="ECO:0000256" key="10">
    <source>
        <dbReference type="SAM" id="MobiDB-lite"/>
    </source>
</evidence>
<feature type="region of interest" description="Disordered" evidence="10">
    <location>
        <begin position="1"/>
        <end position="32"/>
    </location>
</feature>
<keyword evidence="5" id="KW-0548">Nucleotidyltransferase</keyword>
<dbReference type="GO" id="GO:0003899">
    <property type="term" value="F:DNA-directed RNA polymerase activity"/>
    <property type="evidence" value="ECO:0007669"/>
    <property type="project" value="InterPro"/>
</dbReference>
<keyword evidence="2 9" id="KW-0240">DNA-directed RNA polymerase</keyword>
<accession>X6PCH5</accession>
<evidence type="ECO:0000256" key="2">
    <source>
        <dbReference type="ARBA" id="ARBA00022478"/>
    </source>
</evidence>
<evidence type="ECO:0000313" key="12">
    <source>
        <dbReference type="EMBL" id="ETO35808.1"/>
    </source>
</evidence>
<evidence type="ECO:0000256" key="7">
    <source>
        <dbReference type="ARBA" id="ARBA00022723"/>
    </source>
</evidence>
<evidence type="ECO:0000256" key="1">
    <source>
        <dbReference type="ARBA" id="ARBA00009762"/>
    </source>
</evidence>
<dbReference type="InterPro" id="IPR014052">
    <property type="entry name" value="DNA_primase_ssu_euk/arc"/>
</dbReference>
<dbReference type="Proteomes" id="UP000023152">
    <property type="component" value="Unassembled WGS sequence"/>
</dbReference>
<name>X6PCH5_RETFI</name>
<dbReference type="OrthoDB" id="19606at2759"/>
<keyword evidence="4 9" id="KW-0808">Transferase</keyword>
<evidence type="ECO:0000256" key="3">
    <source>
        <dbReference type="ARBA" id="ARBA00022515"/>
    </source>
</evidence>
<keyword evidence="11" id="KW-0472">Membrane</keyword>
<dbReference type="AlphaFoldDB" id="X6PCH5"/>
<keyword evidence="7" id="KW-0479">Metal-binding</keyword>
<evidence type="ECO:0000256" key="11">
    <source>
        <dbReference type="SAM" id="Phobius"/>
    </source>
</evidence>
<gene>
    <name evidence="12" type="ORF">RFI_01254</name>
</gene>
<proteinExistence type="inferred from homology"/>
<keyword evidence="3 9" id="KW-0639">Primosome</keyword>
<organism evidence="12 13">
    <name type="scientific">Reticulomyxa filosa</name>
    <dbReference type="NCBI Taxonomy" id="46433"/>
    <lineage>
        <taxon>Eukaryota</taxon>
        <taxon>Sar</taxon>
        <taxon>Rhizaria</taxon>
        <taxon>Retaria</taxon>
        <taxon>Foraminifera</taxon>
        <taxon>Monothalamids</taxon>
        <taxon>Reticulomyxidae</taxon>
        <taxon>Reticulomyxa</taxon>
    </lineage>
</organism>
<evidence type="ECO:0000256" key="6">
    <source>
        <dbReference type="ARBA" id="ARBA00022705"/>
    </source>
</evidence>